<keyword evidence="4" id="KW-1185">Reference proteome</keyword>
<dbReference type="EnsemblPlants" id="evm.model.06.681">
    <property type="protein sequence ID" value="cds.evm.model.06.681"/>
    <property type="gene ID" value="evm.TU.06.681"/>
</dbReference>
<accession>A0A803PZF7</accession>
<evidence type="ECO:0000313" key="3">
    <source>
        <dbReference type="EnsemblPlants" id="cds.evm.model.06.681"/>
    </source>
</evidence>
<dbReference type="Pfam" id="PF14244">
    <property type="entry name" value="Retrotran_gag_3"/>
    <property type="match status" value="1"/>
</dbReference>
<feature type="domain" description="Retrotransposon Copia-like N-terminal" evidence="2">
    <location>
        <begin position="44"/>
        <end position="75"/>
    </location>
</feature>
<dbReference type="EMBL" id="UZAU01000575">
    <property type="status" value="NOT_ANNOTATED_CDS"/>
    <property type="molecule type" value="Genomic_DNA"/>
</dbReference>
<feature type="transmembrane region" description="Helical" evidence="1">
    <location>
        <begin position="77"/>
        <end position="100"/>
    </location>
</feature>
<evidence type="ECO:0000313" key="4">
    <source>
        <dbReference type="Proteomes" id="UP000596661"/>
    </source>
</evidence>
<sequence length="121" mass="13719">MVASQNSTEIPPRVPVPAVAIHRVHGDQPTYEDVRSPYYLNTVDHPGLVLVTPVLTDRNFQPWTRDFKLSIGARSNLFLMVHFLNLLPMILYLVLGFVVIKWSNLGSFTRFLPRSKAVSCI</sequence>
<dbReference type="Gramene" id="evm.model.06.681">
    <property type="protein sequence ID" value="cds.evm.model.06.681"/>
    <property type="gene ID" value="evm.TU.06.681"/>
</dbReference>
<keyword evidence="1" id="KW-0812">Transmembrane</keyword>
<evidence type="ECO:0000259" key="2">
    <source>
        <dbReference type="Pfam" id="PF14244"/>
    </source>
</evidence>
<dbReference type="AlphaFoldDB" id="A0A803PZF7"/>
<reference evidence="3" key="1">
    <citation type="submission" date="2018-11" db="EMBL/GenBank/DDBJ databases">
        <authorList>
            <person name="Grassa J C."/>
        </authorList>
    </citation>
    <scope>NUCLEOTIDE SEQUENCE [LARGE SCALE GENOMIC DNA]</scope>
</reference>
<reference evidence="3" key="2">
    <citation type="submission" date="2021-03" db="UniProtKB">
        <authorList>
            <consortium name="EnsemblPlants"/>
        </authorList>
    </citation>
    <scope>IDENTIFICATION</scope>
</reference>
<proteinExistence type="predicted"/>
<organism evidence="3 4">
    <name type="scientific">Cannabis sativa</name>
    <name type="common">Hemp</name>
    <name type="synonym">Marijuana</name>
    <dbReference type="NCBI Taxonomy" id="3483"/>
    <lineage>
        <taxon>Eukaryota</taxon>
        <taxon>Viridiplantae</taxon>
        <taxon>Streptophyta</taxon>
        <taxon>Embryophyta</taxon>
        <taxon>Tracheophyta</taxon>
        <taxon>Spermatophyta</taxon>
        <taxon>Magnoliopsida</taxon>
        <taxon>eudicotyledons</taxon>
        <taxon>Gunneridae</taxon>
        <taxon>Pentapetalae</taxon>
        <taxon>rosids</taxon>
        <taxon>fabids</taxon>
        <taxon>Rosales</taxon>
        <taxon>Cannabaceae</taxon>
        <taxon>Cannabis</taxon>
    </lineage>
</organism>
<evidence type="ECO:0000256" key="1">
    <source>
        <dbReference type="SAM" id="Phobius"/>
    </source>
</evidence>
<name>A0A803PZF7_CANSA</name>
<keyword evidence="1" id="KW-1133">Transmembrane helix</keyword>
<dbReference type="InterPro" id="IPR029472">
    <property type="entry name" value="Copia-like_N"/>
</dbReference>
<dbReference type="Proteomes" id="UP000596661">
    <property type="component" value="Chromosome 6"/>
</dbReference>
<keyword evidence="1" id="KW-0472">Membrane</keyword>
<protein>
    <recommendedName>
        <fullName evidence="2">Retrotransposon Copia-like N-terminal domain-containing protein</fullName>
    </recommendedName>
</protein>